<dbReference type="InterPro" id="IPR019587">
    <property type="entry name" value="Polyketide_cyclase/dehydratase"/>
</dbReference>
<organism evidence="1 2">
    <name type="scientific">Streptomyces xanthii</name>
    <dbReference type="NCBI Taxonomy" id="2768069"/>
    <lineage>
        <taxon>Bacteria</taxon>
        <taxon>Bacillati</taxon>
        <taxon>Actinomycetota</taxon>
        <taxon>Actinomycetes</taxon>
        <taxon>Kitasatosporales</taxon>
        <taxon>Streptomycetaceae</taxon>
        <taxon>Streptomyces</taxon>
    </lineage>
</organism>
<gene>
    <name evidence="1" type="ORF">IAG42_22390</name>
</gene>
<sequence length="148" mass="16474">MRRISTEVVIDASPGDVWSVLTDFERFPEWNPFIVKAAGRVAVGEQLDLTFRQASGRHMGIKPTVVAAEPGRVLRWRGRLWLPGIFDGEHIFELSERPEGGTLLVQSETFAGLLVPFTQKVVRETVGRFIDLNEALRTRVESGAGKTA</sequence>
<name>A0A7H1BBF3_9ACTN</name>
<protein>
    <submittedName>
        <fullName evidence="1">SRPBCC domain-containing protein</fullName>
    </submittedName>
</protein>
<dbReference type="Proteomes" id="UP000516428">
    <property type="component" value="Chromosome"/>
</dbReference>
<dbReference type="Gene3D" id="3.30.530.20">
    <property type="match status" value="1"/>
</dbReference>
<proteinExistence type="predicted"/>
<evidence type="ECO:0000313" key="1">
    <source>
        <dbReference type="EMBL" id="QNS06058.1"/>
    </source>
</evidence>
<dbReference type="Pfam" id="PF10604">
    <property type="entry name" value="Polyketide_cyc2"/>
    <property type="match status" value="1"/>
</dbReference>
<accession>A0A7H1BBF3</accession>
<dbReference type="EMBL" id="CP061281">
    <property type="protein sequence ID" value="QNS06058.1"/>
    <property type="molecule type" value="Genomic_DNA"/>
</dbReference>
<dbReference type="PANTHER" id="PTHR36166">
    <property type="entry name" value="CHROMOSOME 9, WHOLE GENOME SHOTGUN SEQUENCE"/>
    <property type="match status" value="1"/>
</dbReference>
<reference evidence="1 2" key="1">
    <citation type="submission" date="2020-09" db="EMBL/GenBank/DDBJ databases">
        <title>A novel species.</title>
        <authorList>
            <person name="Gao J."/>
        </authorList>
    </citation>
    <scope>NUCLEOTIDE SEQUENCE [LARGE SCALE GENOMIC DNA]</scope>
    <source>
        <strain evidence="1 2">CRXT-Y-14</strain>
    </source>
</reference>
<dbReference type="SUPFAM" id="SSF55961">
    <property type="entry name" value="Bet v1-like"/>
    <property type="match status" value="1"/>
</dbReference>
<evidence type="ECO:0000313" key="2">
    <source>
        <dbReference type="Proteomes" id="UP000516428"/>
    </source>
</evidence>
<keyword evidence="2" id="KW-1185">Reference proteome</keyword>
<dbReference type="InterPro" id="IPR023393">
    <property type="entry name" value="START-like_dom_sf"/>
</dbReference>
<dbReference type="PANTHER" id="PTHR36166:SF1">
    <property type="entry name" value="SRPBCC DOMAIN-CONTAINING PROTEIN"/>
    <property type="match status" value="1"/>
</dbReference>
<dbReference type="RefSeq" id="WP_188338742.1">
    <property type="nucleotide sequence ID" value="NZ_CP061281.1"/>
</dbReference>
<dbReference type="CDD" id="cd07822">
    <property type="entry name" value="SRPBCC_4"/>
    <property type="match status" value="1"/>
</dbReference>
<dbReference type="KEGG" id="sxn:IAG42_22390"/>
<dbReference type="AlphaFoldDB" id="A0A7H1BBF3"/>